<dbReference type="Pfam" id="PF00389">
    <property type="entry name" value="2-Hacid_dh"/>
    <property type="match status" value="1"/>
</dbReference>
<dbReference type="PANTHER" id="PTHR43333">
    <property type="entry name" value="2-HACID_DH_C DOMAIN-CONTAINING PROTEIN"/>
    <property type="match status" value="1"/>
</dbReference>
<sequence length="341" mass="37803">MKVLCLWYATDDEIETIKNSLPSGTEVVTPTGDYLSRFDCSYAHTKDLAADADAIIAFSVPDGILNMAKNLKVFSWLHSGVDDLRMMGATSLFKERGVKLANIRGANGVAVAEQAMMFVLALAKQTVKKHNVMRQGDRLFPLYADEHRSGMLHNRTLGLIGVGSIGERIAKHAKGFDMRVLGVRRNKEKSSEYVDAMYGMDELHTVIAQSDYVVLAAPNTPETDQFWGQAELDAMKPTAYLINISRGSIVQEKPLYDALKSERLRGYASDVWPIYQYGRSFPIGICSRLGIHQLPNVIVSDDQAANADDVLERNIAWGTQNIAQFFAGESMVREVSLDLGY</sequence>
<dbReference type="InterPro" id="IPR036291">
    <property type="entry name" value="NAD(P)-bd_dom_sf"/>
</dbReference>
<feature type="domain" description="D-isomer specific 2-hydroxyacid dehydrogenase NAD-binding" evidence="5">
    <location>
        <begin position="116"/>
        <end position="274"/>
    </location>
</feature>
<dbReference type="Pfam" id="PF02826">
    <property type="entry name" value="2-Hacid_dh_C"/>
    <property type="match status" value="1"/>
</dbReference>
<dbReference type="Proteomes" id="UP000295507">
    <property type="component" value="Unassembled WGS sequence"/>
</dbReference>
<dbReference type="Gene3D" id="3.40.50.720">
    <property type="entry name" value="NAD(P)-binding Rossmann-like Domain"/>
    <property type="match status" value="2"/>
</dbReference>
<reference evidence="6 7" key="1">
    <citation type="submission" date="2019-03" db="EMBL/GenBank/DDBJ databases">
        <title>Genomic Encyclopedia of Type Strains, Phase IV (KMG-V): Genome sequencing to study the core and pangenomes of soil and plant-associated prokaryotes.</title>
        <authorList>
            <person name="Whitman W."/>
        </authorList>
    </citation>
    <scope>NUCLEOTIDE SEQUENCE [LARGE SCALE GENOMIC DNA]</scope>
    <source>
        <strain evidence="6 7">IE4868</strain>
    </source>
</reference>
<evidence type="ECO:0000256" key="2">
    <source>
        <dbReference type="ARBA" id="ARBA00023027"/>
    </source>
</evidence>
<accession>A0A4R3R863</accession>
<dbReference type="InterPro" id="IPR006140">
    <property type="entry name" value="D-isomer_DH_NAD-bd"/>
</dbReference>
<comment type="caution">
    <text evidence="6">The sequence shown here is derived from an EMBL/GenBank/DDBJ whole genome shotgun (WGS) entry which is preliminary data.</text>
</comment>
<dbReference type="SUPFAM" id="SSF51735">
    <property type="entry name" value="NAD(P)-binding Rossmann-fold domains"/>
    <property type="match status" value="1"/>
</dbReference>
<gene>
    <name evidence="6" type="ORF">EV129_12728</name>
</gene>
<dbReference type="AlphaFoldDB" id="A0A4R3R863"/>
<dbReference type="SUPFAM" id="SSF52283">
    <property type="entry name" value="Formate/glycerate dehydrogenase catalytic domain-like"/>
    <property type="match status" value="1"/>
</dbReference>
<evidence type="ECO:0000313" key="7">
    <source>
        <dbReference type="Proteomes" id="UP000295507"/>
    </source>
</evidence>
<proteinExistence type="inferred from homology"/>
<dbReference type="GO" id="GO:0016616">
    <property type="term" value="F:oxidoreductase activity, acting on the CH-OH group of donors, NAD or NADP as acceptor"/>
    <property type="evidence" value="ECO:0007669"/>
    <property type="project" value="InterPro"/>
</dbReference>
<keyword evidence="1 3" id="KW-0560">Oxidoreductase</keyword>
<comment type="similarity">
    <text evidence="3">Belongs to the D-isomer specific 2-hydroxyacid dehydrogenase family.</text>
</comment>
<name>A0A4R3R863_9HYPH</name>
<evidence type="ECO:0000259" key="5">
    <source>
        <dbReference type="Pfam" id="PF02826"/>
    </source>
</evidence>
<organism evidence="6 7">
    <name type="scientific">Rhizobium azibense</name>
    <dbReference type="NCBI Taxonomy" id="1136135"/>
    <lineage>
        <taxon>Bacteria</taxon>
        <taxon>Pseudomonadati</taxon>
        <taxon>Pseudomonadota</taxon>
        <taxon>Alphaproteobacteria</taxon>
        <taxon>Hyphomicrobiales</taxon>
        <taxon>Rhizobiaceae</taxon>
        <taxon>Rhizobium/Agrobacterium group</taxon>
        <taxon>Rhizobium</taxon>
    </lineage>
</organism>
<protein>
    <submittedName>
        <fullName evidence="6">Phosphoglycerate dehydrogenase-like enzyme</fullName>
    </submittedName>
</protein>
<feature type="domain" description="D-isomer specific 2-hydroxyacid dehydrogenase catalytic" evidence="4">
    <location>
        <begin position="31"/>
        <end position="335"/>
    </location>
</feature>
<dbReference type="RefSeq" id="WP_132554258.1">
    <property type="nucleotide sequence ID" value="NZ_SMBK01000027.1"/>
</dbReference>
<dbReference type="PANTHER" id="PTHR43333:SF1">
    <property type="entry name" value="D-ISOMER SPECIFIC 2-HYDROXYACID DEHYDROGENASE NAD-BINDING DOMAIN-CONTAINING PROTEIN"/>
    <property type="match status" value="1"/>
</dbReference>
<evidence type="ECO:0000256" key="1">
    <source>
        <dbReference type="ARBA" id="ARBA00023002"/>
    </source>
</evidence>
<keyword evidence="2" id="KW-0520">NAD</keyword>
<dbReference type="InterPro" id="IPR006139">
    <property type="entry name" value="D-isomer_2_OHA_DH_cat_dom"/>
</dbReference>
<evidence type="ECO:0000259" key="4">
    <source>
        <dbReference type="Pfam" id="PF00389"/>
    </source>
</evidence>
<dbReference type="EMBL" id="SMBK01000027">
    <property type="protein sequence ID" value="TCU31473.1"/>
    <property type="molecule type" value="Genomic_DNA"/>
</dbReference>
<evidence type="ECO:0000313" key="6">
    <source>
        <dbReference type="EMBL" id="TCU31473.1"/>
    </source>
</evidence>
<evidence type="ECO:0000256" key="3">
    <source>
        <dbReference type="RuleBase" id="RU003719"/>
    </source>
</evidence>
<dbReference type="GO" id="GO:0051287">
    <property type="term" value="F:NAD binding"/>
    <property type="evidence" value="ECO:0007669"/>
    <property type="project" value="InterPro"/>
</dbReference>